<reference evidence="1" key="1">
    <citation type="submission" date="2019-08" db="EMBL/GenBank/DDBJ databases">
        <authorList>
            <person name="Kucharzyk K."/>
            <person name="Murdoch R.W."/>
            <person name="Higgins S."/>
            <person name="Loffler F."/>
        </authorList>
    </citation>
    <scope>NUCLEOTIDE SEQUENCE</scope>
</reference>
<protein>
    <recommendedName>
        <fullName evidence="2">Transposase DDE domain-containing protein</fullName>
    </recommendedName>
</protein>
<evidence type="ECO:0000313" key="1">
    <source>
        <dbReference type="EMBL" id="MPN26489.1"/>
    </source>
</evidence>
<comment type="caution">
    <text evidence="1">The sequence shown here is derived from an EMBL/GenBank/DDBJ whole genome shotgun (WGS) entry which is preliminary data.</text>
</comment>
<gene>
    <name evidence="1" type="ORF">SDC9_173914</name>
</gene>
<dbReference type="AlphaFoldDB" id="A0A645GKV4"/>
<organism evidence="1">
    <name type="scientific">bioreactor metagenome</name>
    <dbReference type="NCBI Taxonomy" id="1076179"/>
    <lineage>
        <taxon>unclassified sequences</taxon>
        <taxon>metagenomes</taxon>
        <taxon>ecological metagenomes</taxon>
    </lineage>
</organism>
<name>A0A645GKV4_9ZZZZ</name>
<proteinExistence type="predicted"/>
<evidence type="ECO:0008006" key="2">
    <source>
        <dbReference type="Google" id="ProtNLM"/>
    </source>
</evidence>
<accession>A0A645GKV4</accession>
<sequence length="98" mass="10637">MFLQRIHRRENPVELLRRLGVPPAAGDDAIGADARFVHFASALHNVLRIKQFIGFDAGVVPSGLGAEPAVLRTDAGLGVDDRTGHDLRRELVPHLVGQ</sequence>
<dbReference type="EMBL" id="VSSQ01076029">
    <property type="protein sequence ID" value="MPN26489.1"/>
    <property type="molecule type" value="Genomic_DNA"/>
</dbReference>